<comment type="caution">
    <text evidence="3">The sequence shown here is derived from an EMBL/GenBank/DDBJ whole genome shotgun (WGS) entry which is preliminary data.</text>
</comment>
<feature type="transmembrane region" description="Helical" evidence="2">
    <location>
        <begin position="23"/>
        <end position="42"/>
    </location>
</feature>
<keyword evidence="2" id="KW-0472">Membrane</keyword>
<dbReference type="AlphaFoldDB" id="A0A9P6D4M2"/>
<gene>
    <name evidence="3" type="ORF">BDN70DRAFT_276847</name>
</gene>
<evidence type="ECO:0000313" key="4">
    <source>
        <dbReference type="Proteomes" id="UP000807469"/>
    </source>
</evidence>
<proteinExistence type="predicted"/>
<evidence type="ECO:0000256" key="1">
    <source>
        <dbReference type="SAM" id="MobiDB-lite"/>
    </source>
</evidence>
<sequence>MPAVHLRDIDLDLSLESEARTTLTLIGILIAVLVVSAAVVFSRHAISRFFRRIFCIGRRDSNRADMKGKVAEKEVQAPTPPLESMPASYPGTLRPERPTAIHQMPSFFNPIRKHTSTPRYANINLYRGVRGLHTPPPARFGPSARLPMSSQNAYAAKPVVSPHVAGWMAVADSVVGAHPQARPLHTRVATKAEIDMISGHVHIPWAFKVDNRPAPVAVKVQKPDVVFPVLPAPSNQPALLRDVGNVRGRDADVANEESAQREKRTSRTKYTYRTRGKENIPVTSFPQSSTRGRF</sequence>
<keyword evidence="4" id="KW-1185">Reference proteome</keyword>
<evidence type="ECO:0000313" key="3">
    <source>
        <dbReference type="EMBL" id="KAF9483654.1"/>
    </source>
</evidence>
<dbReference type="Proteomes" id="UP000807469">
    <property type="component" value="Unassembled WGS sequence"/>
</dbReference>
<evidence type="ECO:0000256" key="2">
    <source>
        <dbReference type="SAM" id="Phobius"/>
    </source>
</evidence>
<feature type="region of interest" description="Disordered" evidence="1">
    <location>
        <begin position="67"/>
        <end position="89"/>
    </location>
</feature>
<feature type="compositionally biased region" description="Basic and acidic residues" evidence="1">
    <location>
        <begin position="253"/>
        <end position="265"/>
    </location>
</feature>
<protein>
    <submittedName>
        <fullName evidence="3">Uncharacterized protein</fullName>
    </submittedName>
</protein>
<dbReference type="OrthoDB" id="3047721at2759"/>
<feature type="region of interest" description="Disordered" evidence="1">
    <location>
        <begin position="253"/>
        <end position="294"/>
    </location>
</feature>
<keyword evidence="2" id="KW-1133">Transmembrane helix</keyword>
<accession>A0A9P6D4M2</accession>
<dbReference type="EMBL" id="MU155151">
    <property type="protein sequence ID" value="KAF9483654.1"/>
    <property type="molecule type" value="Genomic_DNA"/>
</dbReference>
<name>A0A9P6D4M2_9AGAR</name>
<organism evidence="3 4">
    <name type="scientific">Pholiota conissans</name>
    <dbReference type="NCBI Taxonomy" id="109636"/>
    <lineage>
        <taxon>Eukaryota</taxon>
        <taxon>Fungi</taxon>
        <taxon>Dikarya</taxon>
        <taxon>Basidiomycota</taxon>
        <taxon>Agaricomycotina</taxon>
        <taxon>Agaricomycetes</taxon>
        <taxon>Agaricomycetidae</taxon>
        <taxon>Agaricales</taxon>
        <taxon>Agaricineae</taxon>
        <taxon>Strophariaceae</taxon>
        <taxon>Pholiota</taxon>
    </lineage>
</organism>
<keyword evidence="2" id="KW-0812">Transmembrane</keyword>
<feature type="compositionally biased region" description="Polar residues" evidence="1">
    <location>
        <begin position="281"/>
        <end position="294"/>
    </location>
</feature>
<reference evidence="3" key="1">
    <citation type="submission" date="2020-11" db="EMBL/GenBank/DDBJ databases">
        <authorList>
            <consortium name="DOE Joint Genome Institute"/>
            <person name="Ahrendt S."/>
            <person name="Riley R."/>
            <person name="Andreopoulos W."/>
            <person name="Labutti K."/>
            <person name="Pangilinan J."/>
            <person name="Ruiz-Duenas F.J."/>
            <person name="Barrasa J.M."/>
            <person name="Sanchez-Garcia M."/>
            <person name="Camarero S."/>
            <person name="Miyauchi S."/>
            <person name="Serrano A."/>
            <person name="Linde D."/>
            <person name="Babiker R."/>
            <person name="Drula E."/>
            <person name="Ayuso-Fernandez I."/>
            <person name="Pacheco R."/>
            <person name="Padilla G."/>
            <person name="Ferreira P."/>
            <person name="Barriuso J."/>
            <person name="Kellner H."/>
            <person name="Castanera R."/>
            <person name="Alfaro M."/>
            <person name="Ramirez L."/>
            <person name="Pisabarro A.G."/>
            <person name="Kuo A."/>
            <person name="Tritt A."/>
            <person name="Lipzen A."/>
            <person name="He G."/>
            <person name="Yan M."/>
            <person name="Ng V."/>
            <person name="Cullen D."/>
            <person name="Martin F."/>
            <person name="Rosso M.-N."/>
            <person name="Henrissat B."/>
            <person name="Hibbett D."/>
            <person name="Martinez A.T."/>
            <person name="Grigoriev I.V."/>
        </authorList>
    </citation>
    <scope>NUCLEOTIDE SEQUENCE</scope>
    <source>
        <strain evidence="3">CIRM-BRFM 674</strain>
    </source>
</reference>